<dbReference type="GO" id="GO:0030649">
    <property type="term" value="P:aminoglycoside antibiotic catabolic process"/>
    <property type="evidence" value="ECO:0007669"/>
    <property type="project" value="TreeGrafter"/>
</dbReference>
<sequence length="350" mass="39466">MTADSISVIVDGAPVVYTLRSLRDDETDLSRWADFCAFCFGNKSDPPTKNYFKRHFFNDPRRDASAIHIIEFLGVGGKIEIASSMRVFLRTISNGRGGTIEAGGIGEVCTHPEHRRRGLSKMLLTKSISFMENCGLETSLLHAAAAVTPVYKKNGNYECTTSRWSLVKIDQSKLCGNCEGYSVRLANFPSDTKILMHLHRIYSEERYAGCIVRTELYWNKYLSKEIGNSLFVLMEGDAIVAWLSIRPRGGRFQLREFGMKKDIISAAKAISLLLHKACSDDNINFLLPTTVLDDIEGTDTYSSFVQWEDGVQEEDDIGWMYRVIAKKEDTPGMVEITKENEHLIWPADSF</sequence>
<dbReference type="SUPFAM" id="SSF55729">
    <property type="entry name" value="Acyl-CoA N-acyltransferases (Nat)"/>
    <property type="match status" value="1"/>
</dbReference>
<evidence type="ECO:0000313" key="2">
    <source>
        <dbReference type="EMBL" id="CAE2239047.1"/>
    </source>
</evidence>
<dbReference type="CDD" id="cd04301">
    <property type="entry name" value="NAT_SF"/>
    <property type="match status" value="1"/>
</dbReference>
<dbReference type="PROSITE" id="PS51186">
    <property type="entry name" value="GNAT"/>
    <property type="match status" value="1"/>
</dbReference>
<evidence type="ECO:0000259" key="1">
    <source>
        <dbReference type="PROSITE" id="PS51186"/>
    </source>
</evidence>
<dbReference type="GO" id="GO:0034069">
    <property type="term" value="F:aminoglycoside N-acetyltransferase activity"/>
    <property type="evidence" value="ECO:0007669"/>
    <property type="project" value="TreeGrafter"/>
</dbReference>
<dbReference type="AlphaFoldDB" id="A0A7S4MSD4"/>
<name>A0A7S4MSD4_9STRA</name>
<dbReference type="InterPro" id="IPR000182">
    <property type="entry name" value="GNAT_dom"/>
</dbReference>
<feature type="domain" description="N-acetyltransferase" evidence="1">
    <location>
        <begin position="17"/>
        <end position="201"/>
    </location>
</feature>
<accession>A0A7S4MSD4</accession>
<dbReference type="Pfam" id="PF13527">
    <property type="entry name" value="Acetyltransf_9"/>
    <property type="match status" value="1"/>
</dbReference>
<gene>
    <name evidence="2" type="ORF">OAUR00152_LOCUS15069</name>
</gene>
<dbReference type="InterPro" id="IPR051554">
    <property type="entry name" value="Acetyltransferase_Eis"/>
</dbReference>
<organism evidence="2">
    <name type="scientific">Odontella aurita</name>
    <dbReference type="NCBI Taxonomy" id="265563"/>
    <lineage>
        <taxon>Eukaryota</taxon>
        <taxon>Sar</taxon>
        <taxon>Stramenopiles</taxon>
        <taxon>Ochrophyta</taxon>
        <taxon>Bacillariophyta</taxon>
        <taxon>Mediophyceae</taxon>
        <taxon>Biddulphiophycidae</taxon>
        <taxon>Eupodiscales</taxon>
        <taxon>Odontellaceae</taxon>
        <taxon>Odontella</taxon>
    </lineage>
</organism>
<reference evidence="2" key="1">
    <citation type="submission" date="2021-01" db="EMBL/GenBank/DDBJ databases">
        <authorList>
            <person name="Corre E."/>
            <person name="Pelletier E."/>
            <person name="Niang G."/>
            <person name="Scheremetjew M."/>
            <person name="Finn R."/>
            <person name="Kale V."/>
            <person name="Holt S."/>
            <person name="Cochrane G."/>
            <person name="Meng A."/>
            <person name="Brown T."/>
            <person name="Cohen L."/>
        </authorList>
    </citation>
    <scope>NUCLEOTIDE SEQUENCE</scope>
    <source>
        <strain evidence="2">Isolate 1302-5</strain>
    </source>
</reference>
<dbReference type="PANTHER" id="PTHR37817:SF1">
    <property type="entry name" value="N-ACETYLTRANSFERASE EIS"/>
    <property type="match status" value="1"/>
</dbReference>
<dbReference type="EMBL" id="HBKQ01022180">
    <property type="protein sequence ID" value="CAE2239047.1"/>
    <property type="molecule type" value="Transcribed_RNA"/>
</dbReference>
<dbReference type="Gene3D" id="3.40.630.30">
    <property type="match status" value="1"/>
</dbReference>
<proteinExistence type="predicted"/>
<protein>
    <recommendedName>
        <fullName evidence="1">N-acetyltransferase domain-containing protein</fullName>
    </recommendedName>
</protein>
<dbReference type="InterPro" id="IPR016181">
    <property type="entry name" value="Acyl_CoA_acyltransferase"/>
</dbReference>
<dbReference type="PANTHER" id="PTHR37817">
    <property type="entry name" value="N-ACETYLTRANSFERASE EIS"/>
    <property type="match status" value="1"/>
</dbReference>